<sequence>MAIRRDVDPRERRGAPVCQTRSNEYFVPKDGIDREVITADICRYLGNDALVRPGNYENPSTRSIQQGYYITAYRNLTSAMIEDLKADSERWDQERRAATSRGNVGYTQSRTHESRQHWGPTGEVTSNYVSTVPSACSQPGYDQYHPSSYPQHISGGYSQPVAASSFPQENHFIAGSNMGIEHPRGYPPPGCDNSRINGPQYVQVQHLPQYSSQIPEPNYGRGLYPQPMPLGPNQRRSHEDPNFPLPAVAPASSYPDERKPHYTLPGPKPGYGSAYNLRESYGERKYQEPGPYPTTMAVSSNPPLPNLPRRERDRELDIRDSRNHRDPGRRR</sequence>
<evidence type="ECO:0000256" key="1">
    <source>
        <dbReference type="SAM" id="MobiDB-lite"/>
    </source>
</evidence>
<dbReference type="EMBL" id="UIGY01000028">
    <property type="protein sequence ID" value="SUZ08723.1"/>
    <property type="molecule type" value="Genomic_DNA"/>
</dbReference>
<proteinExistence type="predicted"/>
<feature type="compositionally biased region" description="Basic and acidic residues" evidence="1">
    <location>
        <begin position="308"/>
        <end position="331"/>
    </location>
</feature>
<feature type="compositionally biased region" description="Polar residues" evidence="1">
    <location>
        <begin position="100"/>
        <end position="109"/>
    </location>
</feature>
<accession>A0A381L488</accession>
<dbReference type="OrthoDB" id="4146887at2759"/>
<feature type="region of interest" description="Disordered" evidence="1">
    <location>
        <begin position="178"/>
        <end position="198"/>
    </location>
</feature>
<feature type="region of interest" description="Disordered" evidence="1">
    <location>
        <begin position="212"/>
        <end position="331"/>
    </location>
</feature>
<dbReference type="PANTHER" id="PTHR39609:SF1">
    <property type="entry name" value="RFEG"/>
    <property type="match status" value="1"/>
</dbReference>
<dbReference type="AlphaFoldDB" id="A0A381L488"/>
<organism evidence="2">
    <name type="scientific">Blumeria graminis f. sp. tritici 96224</name>
    <dbReference type="NCBI Taxonomy" id="1268274"/>
    <lineage>
        <taxon>Eukaryota</taxon>
        <taxon>Fungi</taxon>
        <taxon>Dikarya</taxon>
        <taxon>Ascomycota</taxon>
        <taxon>Pezizomycotina</taxon>
        <taxon>Leotiomycetes</taxon>
        <taxon>Erysiphales</taxon>
        <taxon>Erysiphaceae</taxon>
        <taxon>Blumeria</taxon>
    </lineage>
</organism>
<evidence type="ECO:0000313" key="2">
    <source>
        <dbReference type="EMBL" id="SUZ08723.1"/>
    </source>
</evidence>
<gene>
    <name evidence="2" type="ORF">BGT96224V2_LOCUS1912</name>
</gene>
<reference evidence="2" key="1">
    <citation type="submission" date="2018-07" db="EMBL/GenBank/DDBJ databases">
        <authorList>
            <person name="Quirk P.G."/>
            <person name="Krulwich T.A."/>
        </authorList>
    </citation>
    <scope>NUCLEOTIDE SEQUENCE</scope>
    <source>
        <strain evidence="2">96224</strain>
    </source>
</reference>
<feature type="region of interest" description="Disordered" evidence="1">
    <location>
        <begin position="98"/>
        <end position="119"/>
    </location>
</feature>
<protein>
    <submittedName>
        <fullName evidence="2">Bgt-5298</fullName>
    </submittedName>
</protein>
<name>A0A381L488_BLUGR</name>
<dbReference type="PANTHER" id="PTHR39609">
    <property type="entry name" value="RFEG-RELATED"/>
    <property type="match status" value="1"/>
</dbReference>